<dbReference type="Pfam" id="PF04542">
    <property type="entry name" value="Sigma70_r2"/>
    <property type="match status" value="1"/>
</dbReference>
<organism evidence="9 10">
    <name type="scientific">Pseudoflavonifractor capillosus</name>
    <dbReference type="NCBI Taxonomy" id="106588"/>
    <lineage>
        <taxon>Bacteria</taxon>
        <taxon>Bacillati</taxon>
        <taxon>Bacillota</taxon>
        <taxon>Clostridia</taxon>
        <taxon>Eubacteriales</taxon>
        <taxon>Oscillospiraceae</taxon>
        <taxon>Pseudoflavonifractor</taxon>
    </lineage>
</organism>
<dbReference type="InterPro" id="IPR036388">
    <property type="entry name" value="WH-like_DNA-bd_sf"/>
</dbReference>
<comment type="caution">
    <text evidence="9">The sequence shown here is derived from an EMBL/GenBank/DDBJ whole genome shotgun (WGS) entry which is preliminary data.</text>
</comment>
<dbReference type="PANTHER" id="PTHR43133:SF60">
    <property type="entry name" value="RNA POLYMERASE SIGMA FACTOR SIGV"/>
    <property type="match status" value="1"/>
</dbReference>
<proteinExistence type="inferred from homology"/>
<evidence type="ECO:0000256" key="1">
    <source>
        <dbReference type="ARBA" id="ARBA00010641"/>
    </source>
</evidence>
<dbReference type="AlphaFoldDB" id="A0A921MMR2"/>
<dbReference type="Gene3D" id="1.10.10.10">
    <property type="entry name" value="Winged helix-like DNA-binding domain superfamily/Winged helix DNA-binding domain"/>
    <property type="match status" value="1"/>
</dbReference>
<evidence type="ECO:0000256" key="4">
    <source>
        <dbReference type="ARBA" id="ARBA00023125"/>
    </source>
</evidence>
<evidence type="ECO:0000256" key="2">
    <source>
        <dbReference type="ARBA" id="ARBA00023015"/>
    </source>
</evidence>
<accession>A0A921MMR2</accession>
<keyword evidence="2 6" id="KW-0805">Transcription regulation</keyword>
<evidence type="ECO:0000256" key="5">
    <source>
        <dbReference type="ARBA" id="ARBA00023163"/>
    </source>
</evidence>
<dbReference type="PROSITE" id="PS01063">
    <property type="entry name" value="SIGMA70_ECF"/>
    <property type="match status" value="1"/>
</dbReference>
<dbReference type="GO" id="GO:0006950">
    <property type="term" value="P:response to stress"/>
    <property type="evidence" value="ECO:0007669"/>
    <property type="project" value="UniProtKB-ARBA"/>
</dbReference>
<dbReference type="InterPro" id="IPR039425">
    <property type="entry name" value="RNA_pol_sigma-70-like"/>
</dbReference>
<evidence type="ECO:0000313" key="10">
    <source>
        <dbReference type="Proteomes" id="UP000760668"/>
    </source>
</evidence>
<dbReference type="NCBIfam" id="TIGR02937">
    <property type="entry name" value="sigma70-ECF"/>
    <property type="match status" value="1"/>
</dbReference>
<dbReference type="InterPro" id="IPR014284">
    <property type="entry name" value="RNA_pol_sigma-70_dom"/>
</dbReference>
<feature type="domain" description="RNA polymerase sigma factor 70 region 4 type 2" evidence="8">
    <location>
        <begin position="104"/>
        <end position="156"/>
    </location>
</feature>
<dbReference type="InterPro" id="IPR000838">
    <property type="entry name" value="RNA_pol_sigma70_ECF_CS"/>
</dbReference>
<keyword evidence="5 6" id="KW-0804">Transcription</keyword>
<evidence type="ECO:0000259" key="7">
    <source>
        <dbReference type="Pfam" id="PF04542"/>
    </source>
</evidence>
<dbReference type="PANTHER" id="PTHR43133">
    <property type="entry name" value="RNA POLYMERASE ECF-TYPE SIGMA FACTO"/>
    <property type="match status" value="1"/>
</dbReference>
<dbReference type="EMBL" id="DYUC01000085">
    <property type="protein sequence ID" value="HJG87062.1"/>
    <property type="molecule type" value="Genomic_DNA"/>
</dbReference>
<dbReference type="InterPro" id="IPR013324">
    <property type="entry name" value="RNA_pol_sigma_r3/r4-like"/>
</dbReference>
<sequence length="167" mass="19862">MKSQPPDIRRLLADYIVSHQEDFYRLAFSYVKNRDAALDVVQESIVKALSKADTLREPAYLRTWFYRILLNESMNHFRRTRRILPLEELERQSAPSDRDPGERLDLYDAIDRLDPREQAVIRLRFFEDMKLEEIARTTGVNLNTVKSRLYKALKKLRDMTGEDLRDE</sequence>
<feature type="domain" description="RNA polymerase sigma-70 region 2" evidence="7">
    <location>
        <begin position="18"/>
        <end position="82"/>
    </location>
</feature>
<name>A0A921MMR2_9FIRM</name>
<dbReference type="GO" id="GO:0006352">
    <property type="term" value="P:DNA-templated transcription initiation"/>
    <property type="evidence" value="ECO:0007669"/>
    <property type="project" value="InterPro"/>
</dbReference>
<dbReference type="InterPro" id="IPR007627">
    <property type="entry name" value="RNA_pol_sigma70_r2"/>
</dbReference>
<keyword evidence="4 6" id="KW-0238">DNA-binding</keyword>
<reference evidence="9" key="1">
    <citation type="journal article" date="2021" name="PeerJ">
        <title>Extensive microbial diversity within the chicken gut microbiome revealed by metagenomics and culture.</title>
        <authorList>
            <person name="Gilroy R."/>
            <person name="Ravi A."/>
            <person name="Getino M."/>
            <person name="Pursley I."/>
            <person name="Horton D.L."/>
            <person name="Alikhan N.F."/>
            <person name="Baker D."/>
            <person name="Gharbi K."/>
            <person name="Hall N."/>
            <person name="Watson M."/>
            <person name="Adriaenssens E.M."/>
            <person name="Foster-Nyarko E."/>
            <person name="Jarju S."/>
            <person name="Secka A."/>
            <person name="Antonio M."/>
            <person name="Oren A."/>
            <person name="Chaudhuri R.R."/>
            <person name="La Ragione R."/>
            <person name="Hildebrand F."/>
            <person name="Pallen M.J."/>
        </authorList>
    </citation>
    <scope>NUCLEOTIDE SEQUENCE</scope>
    <source>
        <strain evidence="9">CHK179-5677</strain>
    </source>
</reference>
<dbReference type="GO" id="GO:0016987">
    <property type="term" value="F:sigma factor activity"/>
    <property type="evidence" value="ECO:0007669"/>
    <property type="project" value="UniProtKB-KW"/>
</dbReference>
<dbReference type="SUPFAM" id="SSF88946">
    <property type="entry name" value="Sigma2 domain of RNA polymerase sigma factors"/>
    <property type="match status" value="1"/>
</dbReference>
<evidence type="ECO:0000313" key="9">
    <source>
        <dbReference type="EMBL" id="HJG87062.1"/>
    </source>
</evidence>
<dbReference type="InterPro" id="IPR013325">
    <property type="entry name" value="RNA_pol_sigma_r2"/>
</dbReference>
<keyword evidence="3 6" id="KW-0731">Sigma factor</keyword>
<dbReference type="RefSeq" id="WP_294533242.1">
    <property type="nucleotide sequence ID" value="NZ_DYUC01000085.1"/>
</dbReference>
<evidence type="ECO:0000256" key="6">
    <source>
        <dbReference type="RuleBase" id="RU000716"/>
    </source>
</evidence>
<dbReference type="Pfam" id="PF08281">
    <property type="entry name" value="Sigma70_r4_2"/>
    <property type="match status" value="1"/>
</dbReference>
<dbReference type="GO" id="GO:0003677">
    <property type="term" value="F:DNA binding"/>
    <property type="evidence" value="ECO:0007669"/>
    <property type="project" value="UniProtKB-KW"/>
</dbReference>
<evidence type="ECO:0000256" key="3">
    <source>
        <dbReference type="ARBA" id="ARBA00023082"/>
    </source>
</evidence>
<comment type="similarity">
    <text evidence="1 6">Belongs to the sigma-70 factor family. ECF subfamily.</text>
</comment>
<evidence type="ECO:0000259" key="8">
    <source>
        <dbReference type="Pfam" id="PF08281"/>
    </source>
</evidence>
<dbReference type="CDD" id="cd06171">
    <property type="entry name" value="Sigma70_r4"/>
    <property type="match status" value="1"/>
</dbReference>
<gene>
    <name evidence="9" type="ORF">K8V01_08585</name>
</gene>
<reference evidence="9" key="2">
    <citation type="submission" date="2021-09" db="EMBL/GenBank/DDBJ databases">
        <authorList>
            <person name="Gilroy R."/>
        </authorList>
    </citation>
    <scope>NUCLEOTIDE SEQUENCE</scope>
    <source>
        <strain evidence="9">CHK179-5677</strain>
    </source>
</reference>
<dbReference type="InterPro" id="IPR013249">
    <property type="entry name" value="RNA_pol_sigma70_r4_t2"/>
</dbReference>
<protein>
    <recommendedName>
        <fullName evidence="6">RNA polymerase sigma factor</fullName>
    </recommendedName>
</protein>
<dbReference type="Proteomes" id="UP000760668">
    <property type="component" value="Unassembled WGS sequence"/>
</dbReference>
<dbReference type="SUPFAM" id="SSF88659">
    <property type="entry name" value="Sigma3 and sigma4 domains of RNA polymerase sigma factors"/>
    <property type="match status" value="1"/>
</dbReference>
<dbReference type="Gene3D" id="1.10.1740.10">
    <property type="match status" value="1"/>
</dbReference>